<feature type="binding site" evidence="11">
    <location>
        <position position="46"/>
    </location>
    <ligand>
        <name>substrate</name>
    </ligand>
</feature>
<feature type="binding site" evidence="12">
    <location>
        <position position="7"/>
    </location>
    <ligand>
        <name>Mg(2+)</name>
        <dbReference type="ChEBI" id="CHEBI:18420"/>
    </ligand>
</feature>
<dbReference type="AlphaFoldDB" id="A0A401G311"/>
<dbReference type="GO" id="GO:0005737">
    <property type="term" value="C:cytoplasm"/>
    <property type="evidence" value="ECO:0007669"/>
    <property type="project" value="TreeGrafter"/>
</dbReference>
<keyword evidence="7" id="KW-0718">Serine biosynthesis</keyword>
<proteinExistence type="predicted"/>
<comment type="pathway">
    <text evidence="1">Amino-acid biosynthesis; L-serine biosynthesis; L-serine from 3-phospho-D-glycerate: step 3/3.</text>
</comment>
<feature type="binding site" evidence="11">
    <location>
        <position position="15"/>
    </location>
    <ligand>
        <name>substrate</name>
    </ligand>
</feature>
<keyword evidence="3" id="KW-0028">Amino-acid biosynthesis</keyword>
<dbReference type="GO" id="GO:0016740">
    <property type="term" value="F:transferase activity"/>
    <property type="evidence" value="ECO:0007669"/>
    <property type="project" value="UniProtKB-KW"/>
</dbReference>
<gene>
    <name evidence="13" type="ORF">DENIS_4618</name>
</gene>
<dbReference type="GO" id="GO:0036424">
    <property type="term" value="F:L-phosphoserine phosphatase activity"/>
    <property type="evidence" value="ECO:0007669"/>
    <property type="project" value="TreeGrafter"/>
</dbReference>
<dbReference type="InterPro" id="IPR023214">
    <property type="entry name" value="HAD_sf"/>
</dbReference>
<evidence type="ECO:0000256" key="6">
    <source>
        <dbReference type="ARBA" id="ARBA00022842"/>
    </source>
</evidence>
<evidence type="ECO:0000256" key="11">
    <source>
        <dbReference type="PIRSR" id="PIRSR611863-2"/>
    </source>
</evidence>
<dbReference type="Proteomes" id="UP000288096">
    <property type="component" value="Unassembled WGS sequence"/>
</dbReference>
<evidence type="ECO:0000256" key="7">
    <source>
        <dbReference type="ARBA" id="ARBA00023299"/>
    </source>
</evidence>
<evidence type="ECO:0000256" key="9">
    <source>
        <dbReference type="ARBA" id="ARBA00048523"/>
    </source>
</evidence>
<feature type="active site" description="Proton donor" evidence="10">
    <location>
        <position position="9"/>
    </location>
</feature>
<feature type="binding site" evidence="12">
    <location>
        <position position="9"/>
    </location>
    <ligand>
        <name>Mg(2+)</name>
        <dbReference type="ChEBI" id="CHEBI:18420"/>
    </ligand>
</feature>
<dbReference type="RefSeq" id="WP_124330669.1">
    <property type="nucleotide sequence ID" value="NZ_BEXT01000001.1"/>
</dbReference>
<feature type="binding site" evidence="12">
    <location>
        <position position="152"/>
    </location>
    <ligand>
        <name>Mg(2+)</name>
        <dbReference type="ChEBI" id="CHEBI:18420"/>
    </ligand>
</feature>
<dbReference type="EC" id="3.1.3.3" evidence="2"/>
<dbReference type="InterPro" id="IPR011863">
    <property type="entry name" value="HSK-PSP"/>
</dbReference>
<protein>
    <recommendedName>
        <fullName evidence="2">phosphoserine phosphatase</fullName>
        <ecNumber evidence="2">3.1.3.3</ecNumber>
    </recommendedName>
</protein>
<dbReference type="GO" id="GO:0006564">
    <property type="term" value="P:L-serine biosynthetic process"/>
    <property type="evidence" value="ECO:0007669"/>
    <property type="project" value="UniProtKB-KW"/>
</dbReference>
<evidence type="ECO:0000256" key="1">
    <source>
        <dbReference type="ARBA" id="ARBA00005135"/>
    </source>
</evidence>
<feature type="binding site" evidence="11">
    <location>
        <begin position="90"/>
        <end position="91"/>
    </location>
    <ligand>
        <name>substrate</name>
    </ligand>
</feature>
<evidence type="ECO:0000256" key="5">
    <source>
        <dbReference type="ARBA" id="ARBA00022801"/>
    </source>
</evidence>
<evidence type="ECO:0000313" key="13">
    <source>
        <dbReference type="EMBL" id="GBC63620.1"/>
    </source>
</evidence>
<evidence type="ECO:0000256" key="8">
    <source>
        <dbReference type="ARBA" id="ARBA00048138"/>
    </source>
</evidence>
<dbReference type="GO" id="GO:0000287">
    <property type="term" value="F:magnesium ion binding"/>
    <property type="evidence" value="ECO:0007669"/>
    <property type="project" value="TreeGrafter"/>
</dbReference>
<dbReference type="NCBIfam" id="TIGR02137">
    <property type="entry name" value="HSK-PSP"/>
    <property type="match status" value="1"/>
</dbReference>
<evidence type="ECO:0000256" key="3">
    <source>
        <dbReference type="ARBA" id="ARBA00022605"/>
    </source>
</evidence>
<keyword evidence="14" id="KW-1185">Reference proteome</keyword>
<sequence>MYILCSDLEGVFVPEIWINVAEKTGIEELRLTTRDISDYDVLMRKRLSILEAHNLKISDITDVIATMSPLEGAVEFLDWLRPQVSVIVVSDTFEQFAGPLMKQLGWPALFCNTLNIDPDGTVSGYTLRQKDGKRKAAQALKSLNYNMIAMGDSYNDITMLKEADHGILFRPPQNVIDEFPQFPVVRDYDELKPIIGDILAADAD</sequence>
<dbReference type="EMBL" id="BEXT01000001">
    <property type="protein sequence ID" value="GBC63620.1"/>
    <property type="molecule type" value="Genomic_DNA"/>
</dbReference>
<comment type="caution">
    <text evidence="13">The sequence shown here is derived from an EMBL/GenBank/DDBJ whole genome shotgun (WGS) entry which is preliminary data.</text>
</comment>
<feature type="active site" description="Nucleophile" evidence="10">
    <location>
        <position position="7"/>
    </location>
</feature>
<dbReference type="PANTHER" id="PTHR43344:SF2">
    <property type="entry name" value="PHOSPHOSERINE PHOSPHATASE"/>
    <property type="match status" value="1"/>
</dbReference>
<dbReference type="InterPro" id="IPR036412">
    <property type="entry name" value="HAD-like_sf"/>
</dbReference>
<name>A0A401G311_9BACT</name>
<dbReference type="SUPFAM" id="SSF56784">
    <property type="entry name" value="HAD-like"/>
    <property type="match status" value="1"/>
</dbReference>
<accession>A0A401G311</accession>
<keyword evidence="13" id="KW-0808">Transferase</keyword>
<reference evidence="14" key="1">
    <citation type="submission" date="2017-11" db="EMBL/GenBank/DDBJ databases">
        <authorList>
            <person name="Watanabe M."/>
            <person name="Kojima H."/>
        </authorList>
    </citation>
    <scope>NUCLEOTIDE SEQUENCE [LARGE SCALE GENOMIC DNA]</scope>
    <source>
        <strain evidence="14">Tokyo 01</strain>
    </source>
</reference>
<keyword evidence="5" id="KW-0378">Hydrolase</keyword>
<dbReference type="PANTHER" id="PTHR43344">
    <property type="entry name" value="PHOSPHOSERINE PHOSPHATASE"/>
    <property type="match status" value="1"/>
</dbReference>
<dbReference type="InterPro" id="IPR050582">
    <property type="entry name" value="HAD-like_SerB"/>
</dbReference>
<feature type="binding site" evidence="11">
    <location>
        <position position="155"/>
    </location>
    <ligand>
        <name>substrate</name>
    </ligand>
</feature>
<dbReference type="Gene3D" id="3.90.1470.10">
    <property type="entry name" value="thrh gene product, domain 2"/>
    <property type="match status" value="1"/>
</dbReference>
<organism evidence="13 14">
    <name type="scientific">Desulfonema ishimotonii</name>
    <dbReference type="NCBI Taxonomy" id="45657"/>
    <lineage>
        <taxon>Bacteria</taxon>
        <taxon>Pseudomonadati</taxon>
        <taxon>Thermodesulfobacteriota</taxon>
        <taxon>Desulfobacteria</taxon>
        <taxon>Desulfobacterales</taxon>
        <taxon>Desulfococcaceae</taxon>
        <taxon>Desulfonema</taxon>
    </lineage>
</organism>
<evidence type="ECO:0000256" key="2">
    <source>
        <dbReference type="ARBA" id="ARBA00012640"/>
    </source>
</evidence>
<feature type="binding site" evidence="11">
    <location>
        <position position="133"/>
    </location>
    <ligand>
        <name>substrate</name>
    </ligand>
</feature>
<evidence type="ECO:0000256" key="12">
    <source>
        <dbReference type="PIRSR" id="PIRSR611863-3"/>
    </source>
</evidence>
<evidence type="ECO:0000256" key="10">
    <source>
        <dbReference type="PIRSR" id="PIRSR611863-1"/>
    </source>
</evidence>
<dbReference type="NCBIfam" id="NF010109">
    <property type="entry name" value="PRK13582.1"/>
    <property type="match status" value="1"/>
</dbReference>
<dbReference type="OrthoDB" id="9801134at2"/>
<evidence type="ECO:0000256" key="4">
    <source>
        <dbReference type="ARBA" id="ARBA00022723"/>
    </source>
</evidence>
<reference evidence="14" key="2">
    <citation type="submission" date="2019-01" db="EMBL/GenBank/DDBJ databases">
        <title>Genome sequence of Desulfonema ishimotonii strain Tokyo 01.</title>
        <authorList>
            <person name="Fukui M."/>
        </authorList>
    </citation>
    <scope>NUCLEOTIDE SEQUENCE [LARGE SCALE GENOMIC DNA]</scope>
    <source>
        <strain evidence="14">Tokyo 01</strain>
    </source>
</reference>
<keyword evidence="6" id="KW-0460">Magnesium</keyword>
<comment type="catalytic activity">
    <reaction evidence="8">
        <text>O-phospho-L-serine + H2O = L-serine + phosphate</text>
        <dbReference type="Rhea" id="RHEA:21208"/>
        <dbReference type="ChEBI" id="CHEBI:15377"/>
        <dbReference type="ChEBI" id="CHEBI:33384"/>
        <dbReference type="ChEBI" id="CHEBI:43474"/>
        <dbReference type="ChEBI" id="CHEBI:57524"/>
        <dbReference type="EC" id="3.1.3.3"/>
    </reaction>
</comment>
<keyword evidence="4" id="KW-0479">Metal-binding</keyword>
<dbReference type="Gene3D" id="3.40.50.1000">
    <property type="entry name" value="HAD superfamily/HAD-like"/>
    <property type="match status" value="1"/>
</dbReference>
<comment type="cofactor">
    <cofactor evidence="12">
        <name>Mg(2+)</name>
        <dbReference type="ChEBI" id="CHEBI:18420"/>
    </cofactor>
    <text evidence="12">Binds 1 Mg(2+) ion per subunit.</text>
</comment>
<comment type="catalytic activity">
    <reaction evidence="9">
        <text>O-phospho-D-serine + H2O = D-serine + phosphate</text>
        <dbReference type="Rhea" id="RHEA:24873"/>
        <dbReference type="ChEBI" id="CHEBI:15377"/>
        <dbReference type="ChEBI" id="CHEBI:35247"/>
        <dbReference type="ChEBI" id="CHEBI:43474"/>
        <dbReference type="ChEBI" id="CHEBI:58680"/>
        <dbReference type="EC" id="3.1.3.3"/>
    </reaction>
</comment>
<evidence type="ECO:0000313" key="14">
    <source>
        <dbReference type="Proteomes" id="UP000288096"/>
    </source>
</evidence>
<dbReference type="Pfam" id="PF00702">
    <property type="entry name" value="Hydrolase"/>
    <property type="match status" value="1"/>
</dbReference>